<comment type="caution">
    <text evidence="2">The sequence shown here is derived from an EMBL/GenBank/DDBJ whole genome shotgun (WGS) entry which is preliminary data.</text>
</comment>
<keyword evidence="1" id="KW-0812">Transmembrane</keyword>
<proteinExistence type="predicted"/>
<evidence type="ECO:0000256" key="1">
    <source>
        <dbReference type="SAM" id="Phobius"/>
    </source>
</evidence>
<evidence type="ECO:0000313" key="2">
    <source>
        <dbReference type="EMBL" id="GIF22466.1"/>
    </source>
</evidence>
<organism evidence="2 3">
    <name type="scientific">Paractinoplanes tereljensis</name>
    <dbReference type="NCBI Taxonomy" id="571912"/>
    <lineage>
        <taxon>Bacteria</taxon>
        <taxon>Bacillati</taxon>
        <taxon>Actinomycetota</taxon>
        <taxon>Actinomycetes</taxon>
        <taxon>Micromonosporales</taxon>
        <taxon>Micromonosporaceae</taxon>
        <taxon>Paractinoplanes</taxon>
    </lineage>
</organism>
<keyword evidence="3" id="KW-1185">Reference proteome</keyword>
<dbReference type="AlphaFoldDB" id="A0A919NR02"/>
<dbReference type="EMBL" id="BOMY01000034">
    <property type="protein sequence ID" value="GIF22466.1"/>
    <property type="molecule type" value="Genomic_DNA"/>
</dbReference>
<protein>
    <recommendedName>
        <fullName evidence="4">DUF4188 domain-containing protein</fullName>
    </recommendedName>
</protein>
<reference evidence="2" key="1">
    <citation type="submission" date="2021-01" db="EMBL/GenBank/DDBJ databases">
        <title>Whole genome shotgun sequence of Actinoplanes tereljensis NBRC 105297.</title>
        <authorList>
            <person name="Komaki H."/>
            <person name="Tamura T."/>
        </authorList>
    </citation>
    <scope>NUCLEOTIDE SEQUENCE</scope>
    <source>
        <strain evidence="2">NBRC 105297</strain>
    </source>
</reference>
<dbReference type="RefSeq" id="WP_203809975.1">
    <property type="nucleotide sequence ID" value="NZ_BOMY01000034.1"/>
</dbReference>
<keyword evidence="1" id="KW-0472">Membrane</keyword>
<keyword evidence="1" id="KW-1133">Transmembrane helix</keyword>
<sequence>MRTDDFSQAPPLGQATAMFVGATRYRSPYDIVVLSLTWFRLVRQMRRMRGYRWHRVYWQWPFTLGTIAFFADRDAMLKFARSKHHRALMCWVADHGTRHATGGYIRLYTADRDGYTNGVWRAEDEPMAHIADFSALSTETAGPPVHRKAAR</sequence>
<evidence type="ECO:0008006" key="4">
    <source>
        <dbReference type="Google" id="ProtNLM"/>
    </source>
</evidence>
<feature type="transmembrane region" description="Helical" evidence="1">
    <location>
        <begin position="25"/>
        <end position="42"/>
    </location>
</feature>
<gene>
    <name evidence="2" type="ORF">Ate02nite_51960</name>
</gene>
<accession>A0A919NR02</accession>
<dbReference type="Proteomes" id="UP000623608">
    <property type="component" value="Unassembled WGS sequence"/>
</dbReference>
<name>A0A919NR02_9ACTN</name>
<evidence type="ECO:0000313" key="3">
    <source>
        <dbReference type="Proteomes" id="UP000623608"/>
    </source>
</evidence>